<sequence length="494" mass="54588">MLHAGLIKTRFISAEPAAVGKWLWIACLLIGVMTKSFSQSTAVNLRKNITINTGAMPLDKLLKMVGQQTGARFSLNTRKFPPSRLIRIHQKTQPLATLLEDIRSQTGISYRVLGGHVIFVDTPPAAKPTAVATPEKKTVKKPPVIILKKPVPTPPVATGIDPDTLLIIPEKPVDTVRHIRDTLTAMVISQKKDSLLHRRDTGLLSWPRLSSPEGQKEKKGWGIGGISLGIGRQEQPDTTVKKQEPEPPLTAEAKRTNPAATNPQQKASKLPEKTNVPLTPTNKRSPSATRERFPFLSNWFRRRDRAFVGTKDGNSAQREGLIPFAGIGVSVEESYFVNAQAQAGMPFLYAMASWGTGSNASGLRYGLGSSVRLSDDWRLHLQATTGKMQANYDSAIAIVKEIRMKWHKLALTGERRLNDHFYLQGGISFNMLQSSYYTMGKPAPLTGPEESLPVRIFKPIYTLSNTVSDDGTENTKMWLGAQIGIQYRLHFGRK</sequence>
<protein>
    <recommendedName>
        <fullName evidence="4">DUF4974 domain-containing protein</fullName>
    </recommendedName>
</protein>
<feature type="region of interest" description="Disordered" evidence="1">
    <location>
        <begin position="205"/>
        <end position="290"/>
    </location>
</feature>
<feature type="compositionally biased region" description="Polar residues" evidence="1">
    <location>
        <begin position="276"/>
        <end position="288"/>
    </location>
</feature>
<dbReference type="RefSeq" id="WP_188091422.1">
    <property type="nucleotide sequence ID" value="NZ_JACVFC010000005.1"/>
</dbReference>
<evidence type="ECO:0000256" key="1">
    <source>
        <dbReference type="SAM" id="MobiDB-lite"/>
    </source>
</evidence>
<dbReference type="EMBL" id="JACVFC010000005">
    <property type="protein sequence ID" value="MBC9934315.1"/>
    <property type="molecule type" value="Genomic_DNA"/>
</dbReference>
<organism evidence="2 3">
    <name type="scientific">Chitinophaga qingshengii</name>
    <dbReference type="NCBI Taxonomy" id="1569794"/>
    <lineage>
        <taxon>Bacteria</taxon>
        <taxon>Pseudomonadati</taxon>
        <taxon>Bacteroidota</taxon>
        <taxon>Chitinophagia</taxon>
        <taxon>Chitinophagales</taxon>
        <taxon>Chitinophagaceae</taxon>
        <taxon>Chitinophaga</taxon>
    </lineage>
</organism>
<reference evidence="2 3" key="1">
    <citation type="submission" date="2020-09" db="EMBL/GenBank/DDBJ databases">
        <title>Genome sequences of type strains of Chitinophaga qingshengii and Chitinophaga varians.</title>
        <authorList>
            <person name="Kittiwongwattana C."/>
        </authorList>
    </citation>
    <scope>NUCLEOTIDE SEQUENCE [LARGE SCALE GENOMIC DNA]</scope>
    <source>
        <strain evidence="2 3">JCM 30026</strain>
    </source>
</reference>
<evidence type="ECO:0008006" key="4">
    <source>
        <dbReference type="Google" id="ProtNLM"/>
    </source>
</evidence>
<dbReference type="Gene3D" id="3.55.50.60">
    <property type="entry name" value="DotD protein"/>
    <property type="match status" value="1"/>
</dbReference>
<name>A0ABR7TXA4_9BACT</name>
<gene>
    <name evidence="2" type="ORF">ICL07_28265</name>
</gene>
<dbReference type="Proteomes" id="UP000659124">
    <property type="component" value="Unassembled WGS sequence"/>
</dbReference>
<keyword evidence="3" id="KW-1185">Reference proteome</keyword>
<accession>A0ABR7TXA4</accession>
<evidence type="ECO:0000313" key="2">
    <source>
        <dbReference type="EMBL" id="MBC9934315.1"/>
    </source>
</evidence>
<dbReference type="InterPro" id="IPR038140">
    <property type="entry name" value="DotD_sf"/>
</dbReference>
<proteinExistence type="predicted"/>
<feature type="compositionally biased region" description="Polar residues" evidence="1">
    <location>
        <begin position="258"/>
        <end position="267"/>
    </location>
</feature>
<evidence type="ECO:0000313" key="3">
    <source>
        <dbReference type="Proteomes" id="UP000659124"/>
    </source>
</evidence>
<comment type="caution">
    <text evidence="2">The sequence shown here is derived from an EMBL/GenBank/DDBJ whole genome shotgun (WGS) entry which is preliminary data.</text>
</comment>